<sequence>MSGAGVHVRHSRVVTVARRAGVRRRVPPGAVRADTAVSPR</sequence>
<proteinExistence type="predicted"/>
<dbReference type="EMBL" id="CM000913">
    <property type="protein sequence ID" value="EFG05130.1"/>
    <property type="molecule type" value="Genomic_DNA"/>
</dbReference>
<reference evidence="1 2" key="1">
    <citation type="journal article" date="2010" name="Genome Biol. Evol.">
        <title>The sequence of a 1.8-mb bacterial linear plasmid reveals a rich evolutionary reservoir of secondary metabolic pathways.</title>
        <authorList>
            <person name="Medema M.H."/>
            <person name="Trefzer A."/>
            <person name="Kovalchuk A."/>
            <person name="van den Berg M."/>
            <person name="Mueller U."/>
            <person name="Heijne W."/>
            <person name="Wu L."/>
            <person name="Alam M.T."/>
            <person name="Ronning C.M."/>
            <person name="Nierman W.C."/>
            <person name="Bovenberg R.A.L."/>
            <person name="Breitling R."/>
            <person name="Takano E."/>
        </authorList>
    </citation>
    <scope>NUCLEOTIDE SEQUENCE [LARGE SCALE GENOMIC DNA]</scope>
    <source>
        <strain evidence="2">ATCC 27064 / DSM 738 / JCM 4710 / NBRC 13307 / NCIMB 12785 / NRRL 3585 / VKM Ac-602</strain>
    </source>
</reference>
<keyword evidence="2" id="KW-1185">Reference proteome</keyword>
<evidence type="ECO:0000313" key="1">
    <source>
        <dbReference type="EMBL" id="EFG05130.1"/>
    </source>
</evidence>
<dbReference type="Proteomes" id="UP000002357">
    <property type="component" value="Chromosome"/>
</dbReference>
<evidence type="ECO:0000313" key="2">
    <source>
        <dbReference type="Proteomes" id="UP000002357"/>
    </source>
</evidence>
<protein>
    <submittedName>
        <fullName evidence="1">Uncharacterized protein</fullName>
    </submittedName>
</protein>
<organism evidence="1 2">
    <name type="scientific">Streptomyces clavuligerus</name>
    <dbReference type="NCBI Taxonomy" id="1901"/>
    <lineage>
        <taxon>Bacteria</taxon>
        <taxon>Bacillati</taxon>
        <taxon>Actinomycetota</taxon>
        <taxon>Actinomycetes</taxon>
        <taxon>Kitasatosporales</taxon>
        <taxon>Streptomycetaceae</taxon>
        <taxon>Streptomyces</taxon>
    </lineage>
</organism>
<name>E2Q5X0_STRCL</name>
<accession>E2Q5X0</accession>
<gene>
    <name evidence="1" type="ORF">SCLAV_0054</name>
</gene>
<dbReference type="AlphaFoldDB" id="E2Q5X0"/>